<feature type="transmembrane region" description="Helical" evidence="4">
    <location>
        <begin position="49"/>
        <end position="68"/>
    </location>
</feature>
<dbReference type="Proteomes" id="UP000030451">
    <property type="component" value="Unassembled WGS sequence"/>
</dbReference>
<feature type="transmembrane region" description="Helical" evidence="4">
    <location>
        <begin position="365"/>
        <end position="385"/>
    </location>
</feature>
<dbReference type="InterPro" id="IPR010645">
    <property type="entry name" value="MFS_4"/>
</dbReference>
<keyword evidence="2 4" id="KW-1133">Transmembrane helix</keyword>
<dbReference type="OrthoDB" id="9797953at2"/>
<dbReference type="Pfam" id="PF06779">
    <property type="entry name" value="MFS_4"/>
    <property type="match status" value="1"/>
</dbReference>
<dbReference type="GO" id="GO:0005886">
    <property type="term" value="C:plasma membrane"/>
    <property type="evidence" value="ECO:0007669"/>
    <property type="project" value="TreeGrafter"/>
</dbReference>
<dbReference type="InterPro" id="IPR020846">
    <property type="entry name" value="MFS_dom"/>
</dbReference>
<dbReference type="SUPFAM" id="SSF103473">
    <property type="entry name" value="MFS general substrate transporter"/>
    <property type="match status" value="1"/>
</dbReference>
<feature type="transmembrane region" description="Helical" evidence="4">
    <location>
        <begin position="278"/>
        <end position="295"/>
    </location>
</feature>
<organism evidence="6 7">
    <name type="scientific">Photobacterium sp. (strain ATCC 43367)</name>
    <dbReference type="NCBI Taxonomy" id="379097"/>
    <lineage>
        <taxon>Bacteria</taxon>
        <taxon>Pseudomonadati</taxon>
        <taxon>Pseudomonadota</taxon>
        <taxon>Gammaproteobacteria</taxon>
        <taxon>Vibrionales</taxon>
        <taxon>Vibrionaceae</taxon>
        <taxon>Vibrio</taxon>
        <taxon>Vibrio oreintalis group</taxon>
    </lineage>
</organism>
<keyword evidence="1 4" id="KW-0812">Transmembrane</keyword>
<protein>
    <submittedName>
        <fullName evidence="6">Major facilitator transporter</fullName>
    </submittedName>
</protein>
<comment type="caution">
    <text evidence="6">The sequence shown here is derived from an EMBL/GenBank/DDBJ whole genome shotgun (WGS) entry which is preliminary data.</text>
</comment>
<evidence type="ECO:0000256" key="4">
    <source>
        <dbReference type="SAM" id="Phobius"/>
    </source>
</evidence>
<feature type="domain" description="Major facilitator superfamily (MFS) profile" evidence="5">
    <location>
        <begin position="9"/>
        <end position="390"/>
    </location>
</feature>
<feature type="transmembrane region" description="Helical" evidence="4">
    <location>
        <begin position="301"/>
        <end position="325"/>
    </location>
</feature>
<feature type="transmembrane region" description="Helical" evidence="4">
    <location>
        <begin position="80"/>
        <end position="97"/>
    </location>
</feature>
<name>A0A0A5HTG4_PHOS4</name>
<evidence type="ECO:0000313" key="7">
    <source>
        <dbReference type="Proteomes" id="UP000030451"/>
    </source>
</evidence>
<evidence type="ECO:0000256" key="2">
    <source>
        <dbReference type="ARBA" id="ARBA00022989"/>
    </source>
</evidence>
<accession>A0A0A5HTG4</accession>
<evidence type="ECO:0000256" key="1">
    <source>
        <dbReference type="ARBA" id="ARBA00022692"/>
    </source>
</evidence>
<dbReference type="InterPro" id="IPR036259">
    <property type="entry name" value="MFS_trans_sf"/>
</dbReference>
<evidence type="ECO:0000313" key="6">
    <source>
        <dbReference type="EMBL" id="KGY07585.1"/>
    </source>
</evidence>
<evidence type="ECO:0000259" key="5">
    <source>
        <dbReference type="PROSITE" id="PS50850"/>
    </source>
</evidence>
<dbReference type="EMBL" id="JRWP01000043">
    <property type="protein sequence ID" value="KGY07585.1"/>
    <property type="molecule type" value="Genomic_DNA"/>
</dbReference>
<dbReference type="PANTHER" id="PTHR23537">
    <property type="match status" value="1"/>
</dbReference>
<sequence>MKQYTAVNRFSLAGLGATLVGNGIGRFAYIALMPALIQAGWFSSDDASILGAVTLLGYILGAPIAGVIQRHFSTGDLIRISMLLSSFSYLGCAWKGAPFEWYLVLRTVAGVTGAMLMVLAPPLIASLHSSEIKARISGVVFSGIGLGAMISGTIIPMLIFRSVETAWLGMGIIALLATFFTWNTWSIEGQADACHNSPPSFSALQKQQKLSVSLVLVAYTFNAIGYLPHTLFWVDYLVRELGMSLSSGGGYWAVFGVGAALGPIVTGILGDKVGVKKALLSAFTFKALGVALPLLSSTKLALFASSLLVGMFTPGTVTLVSTYTLEIVGAKLHTKSWGAMTTAFAVSQGIVGYLMAHYASQLTSYNVLFLLSASALVCSVFCILFTSKSLKPATITQTVS</sequence>
<dbReference type="PANTHER" id="PTHR23537:SF1">
    <property type="entry name" value="SUGAR TRANSPORTER"/>
    <property type="match status" value="1"/>
</dbReference>
<reference evidence="6 7" key="1">
    <citation type="submission" date="2014-10" db="EMBL/GenBank/DDBJ databases">
        <title>Genome sequencing of Vibrio sinaloensis T08.</title>
        <authorList>
            <person name="Chan K.-G."/>
            <person name="Mohamad N.I."/>
        </authorList>
    </citation>
    <scope>NUCLEOTIDE SEQUENCE [LARGE SCALE GENOMIC DNA]</scope>
    <source>
        <strain evidence="6 7">T08</strain>
    </source>
</reference>
<feature type="transmembrane region" description="Helical" evidence="4">
    <location>
        <begin position="249"/>
        <end position="269"/>
    </location>
</feature>
<dbReference type="PROSITE" id="PS50850">
    <property type="entry name" value="MFS"/>
    <property type="match status" value="1"/>
</dbReference>
<proteinExistence type="predicted"/>
<gene>
    <name evidence="6" type="ORF">NM06_16635</name>
</gene>
<dbReference type="Gene3D" id="1.20.1250.20">
    <property type="entry name" value="MFS general substrate transporter like domains"/>
    <property type="match status" value="2"/>
</dbReference>
<feature type="transmembrane region" description="Helical" evidence="4">
    <location>
        <begin position="166"/>
        <end position="185"/>
    </location>
</feature>
<feature type="transmembrane region" description="Helical" evidence="4">
    <location>
        <begin position="136"/>
        <end position="160"/>
    </location>
</feature>
<dbReference type="AlphaFoldDB" id="A0A0A5HTG4"/>
<dbReference type="RefSeq" id="WP_038192275.1">
    <property type="nucleotide sequence ID" value="NZ_JRWP01000043.1"/>
</dbReference>
<evidence type="ECO:0000256" key="3">
    <source>
        <dbReference type="ARBA" id="ARBA00023136"/>
    </source>
</evidence>
<feature type="transmembrane region" description="Helical" evidence="4">
    <location>
        <begin position="103"/>
        <end position="124"/>
    </location>
</feature>
<keyword evidence="3 4" id="KW-0472">Membrane</keyword>
<feature type="transmembrane region" description="Helical" evidence="4">
    <location>
        <begin position="337"/>
        <end position="359"/>
    </location>
</feature>
<feature type="transmembrane region" description="Helical" evidence="4">
    <location>
        <begin position="210"/>
        <end position="229"/>
    </location>
</feature>
<dbReference type="GO" id="GO:0022857">
    <property type="term" value="F:transmembrane transporter activity"/>
    <property type="evidence" value="ECO:0007669"/>
    <property type="project" value="InterPro"/>
</dbReference>